<accession>A0A7L7LAM4</accession>
<sequence>MKTVADLHLRKTYRFARPEAYQMGRHERGRSRQFIACEQPATNNQQLLFHQLL</sequence>
<organism evidence="1 2">
    <name type="scientific">Adhaeribacter radiodurans</name>
    <dbReference type="NCBI Taxonomy" id="2745197"/>
    <lineage>
        <taxon>Bacteria</taxon>
        <taxon>Pseudomonadati</taxon>
        <taxon>Bacteroidota</taxon>
        <taxon>Cytophagia</taxon>
        <taxon>Cytophagales</taxon>
        <taxon>Hymenobacteraceae</taxon>
        <taxon>Adhaeribacter</taxon>
    </lineage>
</organism>
<protein>
    <submittedName>
        <fullName evidence="1">Uncharacterized protein</fullName>
    </submittedName>
</protein>
<evidence type="ECO:0000313" key="1">
    <source>
        <dbReference type="EMBL" id="QMU29881.1"/>
    </source>
</evidence>
<evidence type="ECO:0000313" key="2">
    <source>
        <dbReference type="Proteomes" id="UP000514509"/>
    </source>
</evidence>
<proteinExistence type="predicted"/>
<keyword evidence="2" id="KW-1185">Reference proteome</keyword>
<dbReference type="EMBL" id="CP055153">
    <property type="protein sequence ID" value="QMU29881.1"/>
    <property type="molecule type" value="Genomic_DNA"/>
</dbReference>
<gene>
    <name evidence="1" type="ORF">HUW48_18455</name>
</gene>
<dbReference type="AlphaFoldDB" id="A0A7L7LAM4"/>
<dbReference type="KEGG" id="add:HUW48_18455"/>
<name>A0A7L7LAM4_9BACT</name>
<reference evidence="1 2" key="1">
    <citation type="submission" date="2020-08" db="EMBL/GenBank/DDBJ databases">
        <title>Adhaeribacter dokdonensis sp. nov., isolated from the rhizosphere of Elymus tsukushiensis, a plant native to the Dokdo Islands, Republic of Korea.</title>
        <authorList>
            <person name="Ghim S.Y."/>
        </authorList>
    </citation>
    <scope>NUCLEOTIDE SEQUENCE [LARGE SCALE GENOMIC DNA]</scope>
    <source>
        <strain evidence="1 2">KUDC8001</strain>
    </source>
</reference>
<dbReference type="Proteomes" id="UP000514509">
    <property type="component" value="Chromosome"/>
</dbReference>
<dbReference type="RefSeq" id="WP_182412341.1">
    <property type="nucleotide sequence ID" value="NZ_CP055153.1"/>
</dbReference>